<keyword evidence="3" id="KW-0812">Transmembrane</keyword>
<dbReference type="InterPro" id="IPR043128">
    <property type="entry name" value="Rev_trsase/Diguanyl_cyclase"/>
</dbReference>
<dbReference type="InterPro" id="IPR000700">
    <property type="entry name" value="PAS-assoc_C"/>
</dbReference>
<dbReference type="InterPro" id="IPR035965">
    <property type="entry name" value="PAS-like_dom_sf"/>
</dbReference>
<feature type="domain" description="PAC" evidence="5">
    <location>
        <begin position="621"/>
        <end position="673"/>
    </location>
</feature>
<dbReference type="PROSITE" id="PS50883">
    <property type="entry name" value="EAL"/>
    <property type="match status" value="1"/>
</dbReference>
<dbReference type="InterPro" id="IPR013655">
    <property type="entry name" value="PAS_fold_3"/>
</dbReference>
<feature type="transmembrane region" description="Helical" evidence="3">
    <location>
        <begin position="427"/>
        <end position="446"/>
    </location>
</feature>
<accession>A0A1V2ZXR4</accession>
<dbReference type="EC" id="3.1.4.52" evidence="1"/>
<dbReference type="InterPro" id="IPR001610">
    <property type="entry name" value="PAC"/>
</dbReference>
<organism evidence="8 9">
    <name type="scientific">Thioalkalivibrio halophilus</name>
    <dbReference type="NCBI Taxonomy" id="252474"/>
    <lineage>
        <taxon>Bacteria</taxon>
        <taxon>Pseudomonadati</taxon>
        <taxon>Pseudomonadota</taxon>
        <taxon>Gammaproteobacteria</taxon>
        <taxon>Chromatiales</taxon>
        <taxon>Ectothiorhodospiraceae</taxon>
        <taxon>Thioalkalivibrio</taxon>
    </lineage>
</organism>
<dbReference type="SMART" id="SM00086">
    <property type="entry name" value="PAC"/>
    <property type="match status" value="2"/>
</dbReference>
<feature type="transmembrane region" description="Helical" evidence="3">
    <location>
        <begin position="12"/>
        <end position="30"/>
    </location>
</feature>
<comment type="caution">
    <text evidence="8">The sequence shown here is derived from an EMBL/GenBank/DDBJ whole genome shotgun (WGS) entry which is preliminary data.</text>
</comment>
<proteinExistence type="predicted"/>
<dbReference type="InterPro" id="IPR000014">
    <property type="entry name" value="PAS"/>
</dbReference>
<dbReference type="RefSeq" id="WP_077244368.1">
    <property type="nucleotide sequence ID" value="NZ_MUZR01000029.1"/>
</dbReference>
<feature type="domain" description="PAC" evidence="5">
    <location>
        <begin position="499"/>
        <end position="551"/>
    </location>
</feature>
<evidence type="ECO:0000256" key="1">
    <source>
        <dbReference type="ARBA" id="ARBA00012282"/>
    </source>
</evidence>
<keyword evidence="3" id="KW-0472">Membrane</keyword>
<dbReference type="SUPFAM" id="SSF55785">
    <property type="entry name" value="PYP-like sensor domain (PAS domain)"/>
    <property type="match status" value="2"/>
</dbReference>
<feature type="transmembrane region" description="Helical" evidence="3">
    <location>
        <begin position="50"/>
        <end position="72"/>
    </location>
</feature>
<dbReference type="PANTHER" id="PTHR44757:SF2">
    <property type="entry name" value="BIOFILM ARCHITECTURE MAINTENANCE PROTEIN MBAA"/>
    <property type="match status" value="1"/>
</dbReference>
<feature type="transmembrane region" description="Helical" evidence="3">
    <location>
        <begin position="93"/>
        <end position="118"/>
    </location>
</feature>
<dbReference type="InterPro" id="IPR052155">
    <property type="entry name" value="Biofilm_reg_signaling"/>
</dbReference>
<dbReference type="OrthoDB" id="8553030at2"/>
<dbReference type="EMBL" id="MUZR01000029">
    <property type="protein sequence ID" value="OOC09917.1"/>
    <property type="molecule type" value="Genomic_DNA"/>
</dbReference>
<dbReference type="Gene3D" id="3.30.450.20">
    <property type="entry name" value="PAS domain"/>
    <property type="match status" value="2"/>
</dbReference>
<protein>
    <recommendedName>
        <fullName evidence="1">cyclic-guanylate-specific phosphodiesterase</fullName>
        <ecNumber evidence="1">3.1.4.52</ecNumber>
    </recommendedName>
</protein>
<dbReference type="STRING" id="252474.B1A74_08460"/>
<dbReference type="SMART" id="SM00091">
    <property type="entry name" value="PAS"/>
    <property type="match status" value="2"/>
</dbReference>
<feature type="domain" description="GGDEF" evidence="7">
    <location>
        <begin position="705"/>
        <end position="839"/>
    </location>
</feature>
<keyword evidence="3" id="KW-1133">Transmembrane helix</keyword>
<feature type="domain" description="PAS" evidence="4">
    <location>
        <begin position="548"/>
        <end position="594"/>
    </location>
</feature>
<dbReference type="Gene3D" id="3.20.20.450">
    <property type="entry name" value="EAL domain"/>
    <property type="match status" value="1"/>
</dbReference>
<dbReference type="Proteomes" id="UP000189177">
    <property type="component" value="Unassembled WGS sequence"/>
</dbReference>
<dbReference type="InterPro" id="IPR029787">
    <property type="entry name" value="Nucleotide_cyclase"/>
</dbReference>
<evidence type="ECO:0000256" key="2">
    <source>
        <dbReference type="ARBA" id="ARBA00022636"/>
    </source>
</evidence>
<dbReference type="Pfam" id="PF00563">
    <property type="entry name" value="EAL"/>
    <property type="match status" value="1"/>
</dbReference>
<evidence type="ECO:0000259" key="7">
    <source>
        <dbReference type="PROSITE" id="PS50887"/>
    </source>
</evidence>
<evidence type="ECO:0000256" key="3">
    <source>
        <dbReference type="SAM" id="Phobius"/>
    </source>
</evidence>
<dbReference type="NCBIfam" id="TIGR00229">
    <property type="entry name" value="sensory_box"/>
    <property type="match status" value="2"/>
</dbReference>
<dbReference type="CDD" id="cd01948">
    <property type="entry name" value="EAL"/>
    <property type="match status" value="1"/>
</dbReference>
<dbReference type="SMART" id="SM00267">
    <property type="entry name" value="GGDEF"/>
    <property type="match status" value="1"/>
</dbReference>
<evidence type="ECO:0000313" key="9">
    <source>
        <dbReference type="Proteomes" id="UP000189177"/>
    </source>
</evidence>
<dbReference type="NCBIfam" id="TIGR00254">
    <property type="entry name" value="GGDEF"/>
    <property type="match status" value="1"/>
</dbReference>
<dbReference type="Pfam" id="PF13426">
    <property type="entry name" value="PAS_9"/>
    <property type="match status" value="1"/>
</dbReference>
<dbReference type="InterPro" id="IPR035919">
    <property type="entry name" value="EAL_sf"/>
</dbReference>
<name>A0A1V2ZXR4_9GAMM</name>
<gene>
    <name evidence="8" type="ORF">B1A74_08460</name>
</gene>
<keyword evidence="9" id="KW-1185">Reference proteome</keyword>
<evidence type="ECO:0000259" key="4">
    <source>
        <dbReference type="PROSITE" id="PS50112"/>
    </source>
</evidence>
<dbReference type="SUPFAM" id="SSF55073">
    <property type="entry name" value="Nucleotide cyclase"/>
    <property type="match status" value="1"/>
</dbReference>
<dbReference type="SMART" id="SM00052">
    <property type="entry name" value="EAL"/>
    <property type="match status" value="1"/>
</dbReference>
<reference evidence="8 9" key="1">
    <citation type="submission" date="2017-02" db="EMBL/GenBank/DDBJ databases">
        <title>Genomic diversity within the haloalkaliphilic genus Thioalkalivibrio.</title>
        <authorList>
            <person name="Ahn A.-C."/>
            <person name="Meier-Kolthoff J."/>
            <person name="Overmars L."/>
            <person name="Richter M."/>
            <person name="Woyke T."/>
            <person name="Sorokin D.Y."/>
            <person name="Muyzer G."/>
        </authorList>
    </citation>
    <scope>NUCLEOTIDE SEQUENCE [LARGE SCALE GENOMIC DNA]</scope>
    <source>
        <strain evidence="8 9">HL17</strain>
    </source>
</reference>
<evidence type="ECO:0000259" key="5">
    <source>
        <dbReference type="PROSITE" id="PS50113"/>
    </source>
</evidence>
<feature type="domain" description="EAL" evidence="6">
    <location>
        <begin position="848"/>
        <end position="1107"/>
    </location>
</feature>
<dbReference type="SUPFAM" id="SSF141868">
    <property type="entry name" value="EAL domain-like"/>
    <property type="match status" value="1"/>
</dbReference>
<dbReference type="CDD" id="cd00130">
    <property type="entry name" value="PAS"/>
    <property type="match status" value="2"/>
</dbReference>
<dbReference type="PROSITE" id="PS50887">
    <property type="entry name" value="GGDEF"/>
    <property type="match status" value="1"/>
</dbReference>
<keyword evidence="2" id="KW-0973">c-di-GMP</keyword>
<evidence type="ECO:0000259" key="6">
    <source>
        <dbReference type="PROSITE" id="PS50883"/>
    </source>
</evidence>
<dbReference type="FunFam" id="3.20.20.450:FF:000001">
    <property type="entry name" value="Cyclic di-GMP phosphodiesterase yahA"/>
    <property type="match status" value="1"/>
</dbReference>
<dbReference type="Pfam" id="PF00990">
    <property type="entry name" value="GGDEF"/>
    <property type="match status" value="1"/>
</dbReference>
<dbReference type="Pfam" id="PF08447">
    <property type="entry name" value="PAS_3"/>
    <property type="match status" value="1"/>
</dbReference>
<dbReference type="PANTHER" id="PTHR44757">
    <property type="entry name" value="DIGUANYLATE CYCLASE DGCP"/>
    <property type="match status" value="1"/>
</dbReference>
<dbReference type="PROSITE" id="PS50112">
    <property type="entry name" value="PAS"/>
    <property type="match status" value="1"/>
</dbReference>
<feature type="transmembrane region" description="Helical" evidence="3">
    <location>
        <begin position="384"/>
        <end position="406"/>
    </location>
</feature>
<evidence type="ECO:0000313" key="8">
    <source>
        <dbReference type="EMBL" id="OOC09917.1"/>
    </source>
</evidence>
<dbReference type="InterPro" id="IPR000160">
    <property type="entry name" value="GGDEF_dom"/>
</dbReference>
<dbReference type="Gene3D" id="3.30.70.270">
    <property type="match status" value="1"/>
</dbReference>
<dbReference type="InterPro" id="IPR001633">
    <property type="entry name" value="EAL_dom"/>
</dbReference>
<dbReference type="PROSITE" id="PS50113">
    <property type="entry name" value="PAC"/>
    <property type="match status" value="2"/>
</dbReference>
<dbReference type="AlphaFoldDB" id="A0A1V2ZXR4"/>
<dbReference type="GO" id="GO:0071111">
    <property type="term" value="F:cyclic-guanylate-specific phosphodiesterase activity"/>
    <property type="evidence" value="ECO:0007669"/>
    <property type="project" value="UniProtKB-EC"/>
</dbReference>
<sequence length="1111" mass="122500">MFSRSPVFRLSPAALIALGYLVAGSLWVALSDMLFMWSFGIEASLTRVSLLKGLGFVWVSGGLLYLAMRTFGGRRGARTRNGGGLTLLRGRQPWVWVAMAVAVAGSVGGVAFGTFHIAQATADQQVREELRATAFLKGGLVDRWMAERAGDARILADARGFTAFVRSLQRHDSEVARTTLENRLQAIRTAYGYRSVAILGAEEHAELLVAGDASFQRAAARAARVEAMQTGAVSRAHVDAVDDAGATRLHWAAPLHHPADRDSEPLAVVLFSADLDRLAPLLGAAIDLEDGDAATWLVSHPSDRAPVVMRLDGESARRVEPPAEFAQLESRLLRGGSGEAVRIGSLGEEDDGRLAAVRGLELDDWSVVVKRDRAPLVAGAHRQAAWTGGALLLVWLLMAGAGALVGRQQWLQRNLRLMQSHSEQDRLLRVFFDMPFVGMAVSGPGGQGWERVNDCLGDMLGYRPEELAKLDWDRLAHPEDRSLGADLDREMREGRRDGYEVEKRLLRADGSVMVAHLSLKCTRHADGSMDRVVVTVEDITRRREEEERRRLASVVFENTREGVVITDSSAHILSVNRAFTELMGYTQDEVVGHTPRMFQSGRHDRTFYQNMFRQLELYGHWQGEIWNRRKNGEVFPELQSITAVHDPQGRRTHYVSVFADISRIKASEEELDYLAHHDPLTELPNRRLLLARLGHGVSLMRRRNGVLALLIVDLDRFKDVNDSHGHAAGDSLLRTAAIRLQRERRGTDTVARLAADEFAVVVENLGHPDDAGMIAESMIRHLAEPCDLGNGVEVEVVATVGIALFPDHGAGPEALLQQAGTALSRAKEEGRGSYRYYSDAYTEAARERIDLSSRLRRAMENDHLEVHYQPQYEIATGRLIGAEALLRWNDPVLGRVSPGRFIPVAEKTGLIVELGTWVLQEVIRQGRAWLDAGYPPIRLAVNVSALQFRRMALDEQVVATLDEHGLPPECLELEITESALMADAERARRILESLRDRGVHFAVDDFGTGYSSLSQLKSFAVDTLKIDKSFVDGIAGVVHEDDVHDRSITTAIVAMAHGLGLTVVAEGVETAEQLEALCALSCDFYQGYFASRPIPVAEFERDILATSEQGG</sequence>
<dbReference type="CDD" id="cd01949">
    <property type="entry name" value="GGDEF"/>
    <property type="match status" value="1"/>
</dbReference>